<dbReference type="InterPro" id="IPR025489">
    <property type="entry name" value="DUF4381"/>
</dbReference>
<evidence type="ECO:0000313" key="3">
    <source>
        <dbReference type="Proteomes" id="UP000092819"/>
    </source>
</evidence>
<protein>
    <recommendedName>
        <fullName evidence="4">DUF4381 domain-containing protein</fullName>
    </recommendedName>
</protein>
<dbReference type="Pfam" id="PF14316">
    <property type="entry name" value="DUF4381"/>
    <property type="match status" value="1"/>
</dbReference>
<gene>
    <name evidence="2" type="ORF">VCE7224_00036</name>
</gene>
<sequence>MTSDVLLIELAPIEIPLEPSFWPLPIAVWFLLLPVVAAALFFWSKRARRPRAQLEAMCELFAIEKTKNISELNQLLRKISLTIAGREEVAGLHGKAWLMWLDNQLEQRWFTSIEMEWHHALFASTSLSDEHWKGSIERTRTWIEKLDWSRQC</sequence>
<dbReference type="AlphaFoldDB" id="A0A1C3J8A5"/>
<dbReference type="RefSeq" id="WP_065675154.1">
    <property type="nucleotide sequence ID" value="NZ_AP025463.1"/>
</dbReference>
<dbReference type="Proteomes" id="UP000092819">
    <property type="component" value="Unassembled WGS sequence"/>
</dbReference>
<keyword evidence="1" id="KW-0472">Membrane</keyword>
<accession>A0A1C3J8A5</accession>
<keyword evidence="1" id="KW-0812">Transmembrane</keyword>
<keyword evidence="1" id="KW-1133">Transmembrane helix</keyword>
<proteinExistence type="predicted"/>
<reference evidence="3" key="1">
    <citation type="submission" date="2016-06" db="EMBL/GenBank/DDBJ databases">
        <authorList>
            <person name="Rodrigo-Torres L."/>
            <person name="Arahal D.R."/>
        </authorList>
    </citation>
    <scope>NUCLEOTIDE SEQUENCE [LARGE SCALE GENOMIC DNA]</scope>
    <source>
        <strain evidence="3">CECT 7224</strain>
    </source>
</reference>
<dbReference type="EMBL" id="FLQZ01000001">
    <property type="protein sequence ID" value="SBT11320.1"/>
    <property type="molecule type" value="Genomic_DNA"/>
</dbReference>
<organism evidence="2 3">
    <name type="scientific">Vibrio celticus</name>
    <dbReference type="NCBI Taxonomy" id="446372"/>
    <lineage>
        <taxon>Bacteria</taxon>
        <taxon>Pseudomonadati</taxon>
        <taxon>Pseudomonadota</taxon>
        <taxon>Gammaproteobacteria</taxon>
        <taxon>Vibrionales</taxon>
        <taxon>Vibrionaceae</taxon>
        <taxon>Vibrio</taxon>
    </lineage>
</organism>
<evidence type="ECO:0000256" key="1">
    <source>
        <dbReference type="SAM" id="Phobius"/>
    </source>
</evidence>
<evidence type="ECO:0000313" key="2">
    <source>
        <dbReference type="EMBL" id="SBT11320.1"/>
    </source>
</evidence>
<evidence type="ECO:0008006" key="4">
    <source>
        <dbReference type="Google" id="ProtNLM"/>
    </source>
</evidence>
<name>A0A1C3J8A5_9VIBR</name>
<feature type="transmembrane region" description="Helical" evidence="1">
    <location>
        <begin position="20"/>
        <end position="43"/>
    </location>
</feature>
<keyword evidence="3" id="KW-1185">Reference proteome</keyword>